<organism evidence="1 2">
    <name type="scientific">Paralvinella palmiformis</name>
    <dbReference type="NCBI Taxonomy" id="53620"/>
    <lineage>
        <taxon>Eukaryota</taxon>
        <taxon>Metazoa</taxon>
        <taxon>Spiralia</taxon>
        <taxon>Lophotrochozoa</taxon>
        <taxon>Annelida</taxon>
        <taxon>Polychaeta</taxon>
        <taxon>Sedentaria</taxon>
        <taxon>Canalipalpata</taxon>
        <taxon>Terebellida</taxon>
        <taxon>Terebelliformia</taxon>
        <taxon>Alvinellidae</taxon>
        <taxon>Paralvinella</taxon>
    </lineage>
</organism>
<keyword evidence="2" id="KW-1185">Reference proteome</keyword>
<dbReference type="Proteomes" id="UP001208570">
    <property type="component" value="Unassembled WGS sequence"/>
</dbReference>
<proteinExistence type="predicted"/>
<protein>
    <submittedName>
        <fullName evidence="1">Uncharacterized protein</fullName>
    </submittedName>
</protein>
<dbReference type="AlphaFoldDB" id="A0AAD9JZN2"/>
<gene>
    <name evidence="1" type="ORF">LSH36_101g00025</name>
</gene>
<dbReference type="EMBL" id="JAODUP010000101">
    <property type="protein sequence ID" value="KAK2162222.1"/>
    <property type="molecule type" value="Genomic_DNA"/>
</dbReference>
<evidence type="ECO:0000313" key="1">
    <source>
        <dbReference type="EMBL" id="KAK2162222.1"/>
    </source>
</evidence>
<evidence type="ECO:0000313" key="2">
    <source>
        <dbReference type="Proteomes" id="UP001208570"/>
    </source>
</evidence>
<sequence length="380" mass="45026">MTRYNTTASYAASLYKRASYEHDVVNCSVKVFYMKQKKEFDKYMKQTNKQNRKCSVSVFKEYFKRENRFFGDGAWYVQSGIFPDQLDGDFYPKGCNFDGIITKNIPKLSSCFQQHNITKILITGDSNGNRYREQLQYFMCNRSKSCQLDRRGIQNYSNCFRAKEEWSGYFRVPNKPLVCSRPGCPHCLAQTYQVKGFGPERLNIKLEFIGTVALINTKVRIELEEDTSNYILGTPTFLEFILRDYLPHHGFPDIWFISPPLHHEAWYETVEQFKDNMILFRRLLDHYLPSTTKIMLFTDLRECPMYRLDVVKLFHETFNTTRGRNEVFNAMNQVIFDTFRDRLVKHDSQYFGFLDIGRILCPFTCNWHDDGGHMRPFVYE</sequence>
<name>A0AAD9JZN2_9ANNE</name>
<comment type="caution">
    <text evidence="1">The sequence shown here is derived from an EMBL/GenBank/DDBJ whole genome shotgun (WGS) entry which is preliminary data.</text>
</comment>
<reference evidence="1" key="1">
    <citation type="journal article" date="2023" name="Mol. Biol. Evol.">
        <title>Third-Generation Sequencing Reveals the Adaptive Role of the Epigenome in Three Deep-Sea Polychaetes.</title>
        <authorList>
            <person name="Perez M."/>
            <person name="Aroh O."/>
            <person name="Sun Y."/>
            <person name="Lan Y."/>
            <person name="Juniper S.K."/>
            <person name="Young C.R."/>
            <person name="Angers B."/>
            <person name="Qian P.Y."/>
        </authorList>
    </citation>
    <scope>NUCLEOTIDE SEQUENCE</scope>
    <source>
        <strain evidence="1">P08H-3</strain>
    </source>
</reference>
<accession>A0AAD9JZN2</accession>
<feature type="non-terminal residue" evidence="1">
    <location>
        <position position="380"/>
    </location>
</feature>